<name>A0A1T4QLZ5_9FUSO</name>
<gene>
    <name evidence="2" type="ORF">SAMN02745174_02375</name>
</gene>
<dbReference type="InterPro" id="IPR011704">
    <property type="entry name" value="ATPase_dyneun-rel_AAA"/>
</dbReference>
<dbReference type="GO" id="GO:0005524">
    <property type="term" value="F:ATP binding"/>
    <property type="evidence" value="ECO:0007669"/>
    <property type="project" value="InterPro"/>
</dbReference>
<organism evidence="2 3">
    <name type="scientific">Cetobacterium ceti</name>
    <dbReference type="NCBI Taxonomy" id="180163"/>
    <lineage>
        <taxon>Bacteria</taxon>
        <taxon>Fusobacteriati</taxon>
        <taxon>Fusobacteriota</taxon>
        <taxon>Fusobacteriia</taxon>
        <taxon>Fusobacteriales</taxon>
        <taxon>Fusobacteriaceae</taxon>
        <taxon>Cetobacterium</taxon>
    </lineage>
</organism>
<accession>A0A1T4QLZ5</accession>
<dbReference type="EMBL" id="FUWX01000026">
    <property type="protein sequence ID" value="SKA04762.1"/>
    <property type="molecule type" value="Genomic_DNA"/>
</dbReference>
<evidence type="ECO:0000313" key="2">
    <source>
        <dbReference type="EMBL" id="SKA04762.1"/>
    </source>
</evidence>
<proteinExistence type="predicted"/>
<keyword evidence="3" id="KW-1185">Reference proteome</keyword>
<dbReference type="SUPFAM" id="SSF52540">
    <property type="entry name" value="P-loop containing nucleoside triphosphate hydrolases"/>
    <property type="match status" value="1"/>
</dbReference>
<dbReference type="PANTHER" id="PTHR37291:SF1">
    <property type="entry name" value="TYPE IV METHYL-DIRECTED RESTRICTION ENZYME ECOKMCRB SUBUNIT"/>
    <property type="match status" value="1"/>
</dbReference>
<feature type="domain" description="ATPase dynein-related AAA" evidence="1">
    <location>
        <begin position="220"/>
        <end position="392"/>
    </location>
</feature>
<reference evidence="2 3" key="1">
    <citation type="submission" date="2017-02" db="EMBL/GenBank/DDBJ databases">
        <authorList>
            <person name="Peterson S.W."/>
        </authorList>
    </citation>
    <scope>NUCLEOTIDE SEQUENCE [LARGE SCALE GENOMIC DNA]</scope>
    <source>
        <strain evidence="2 3">ATCC 700028</strain>
    </source>
</reference>
<dbReference type="PANTHER" id="PTHR37291">
    <property type="entry name" value="5-METHYLCYTOSINE-SPECIFIC RESTRICTION ENZYME B"/>
    <property type="match status" value="1"/>
</dbReference>
<sequence>MVELSTKKEMENLLVNLGLKDIINSNEIEAILVKKMADSNILIENKVGKGNQTHIAFTAKERAIFPTVSTLSYIENEIDKKFYDIKLKIRLYKENLKILEEKSNIKLFDFENQYIETFAMCYVRKDNDDIQIQLSKINSDDENFINFRRLIYKDDYIIFIKLKYKLEFICWGLNKDCGIIENNDNILYIEKTSNKVTNLKNEDIIFSNERESVNIEYQKIVFGAPGTGKSHDLNIQIKEIFKGKEAIKRVTFYDGYTYGQFVGAYKPMMYPNKQIGYSFVPGPLLEQIANAYKFLESDFILVIEEINRAKVDRVFGDIFQLLDRNKEGESEYPISLSKEQNEYFLEVLGEEKYNDTIKKKAGLYFPRNLYIWATMNNADQGVYPMDTAFKRRWDFEYKSLNEKENEINKDYKINIDGIDYNWNIYRNIINEVLENEGINEDRLISPFFIKNKDFDKLTNYILYNPYVNKFLMYLYEDILKYNPHLKEKIFIEKNFYRTLDKLKNNEDIYTNYFKQLLEEKIIILNTEEV</sequence>
<dbReference type="GO" id="GO:0016887">
    <property type="term" value="F:ATP hydrolysis activity"/>
    <property type="evidence" value="ECO:0007669"/>
    <property type="project" value="InterPro"/>
</dbReference>
<dbReference type="OrthoDB" id="9781481at2"/>
<dbReference type="AlphaFoldDB" id="A0A1T4QLZ5"/>
<dbReference type="Gene3D" id="3.40.50.300">
    <property type="entry name" value="P-loop containing nucleotide triphosphate hydrolases"/>
    <property type="match status" value="1"/>
</dbReference>
<dbReference type="InterPro" id="IPR052934">
    <property type="entry name" value="Methyl-DNA_Rec/Restrict_Enz"/>
</dbReference>
<dbReference type="STRING" id="180163.SAMN02745174_02375"/>
<dbReference type="Pfam" id="PF07728">
    <property type="entry name" value="AAA_5"/>
    <property type="match status" value="1"/>
</dbReference>
<dbReference type="RefSeq" id="WP_078694802.1">
    <property type="nucleotide sequence ID" value="NZ_FUWX01000026.1"/>
</dbReference>
<evidence type="ECO:0000313" key="3">
    <source>
        <dbReference type="Proteomes" id="UP000191153"/>
    </source>
</evidence>
<evidence type="ECO:0000259" key="1">
    <source>
        <dbReference type="Pfam" id="PF07728"/>
    </source>
</evidence>
<protein>
    <submittedName>
        <fullName evidence="2">AAA domain (Dynein-related subfamily)</fullName>
    </submittedName>
</protein>
<dbReference type="InterPro" id="IPR027417">
    <property type="entry name" value="P-loop_NTPase"/>
</dbReference>
<dbReference type="Proteomes" id="UP000191153">
    <property type="component" value="Unassembled WGS sequence"/>
</dbReference>